<evidence type="ECO:0000313" key="1">
    <source>
        <dbReference type="EMBL" id="CAH6719406.1"/>
    </source>
</evidence>
<proteinExistence type="predicted"/>
<accession>A0ACA9Y360</accession>
<organism evidence="1 2">
    <name type="scientific">[Candida] jaroonii</name>
    <dbReference type="NCBI Taxonomy" id="467808"/>
    <lineage>
        <taxon>Eukaryota</taxon>
        <taxon>Fungi</taxon>
        <taxon>Dikarya</taxon>
        <taxon>Ascomycota</taxon>
        <taxon>Saccharomycotina</taxon>
        <taxon>Pichiomycetes</taxon>
        <taxon>Debaryomycetaceae</taxon>
        <taxon>Yamadazyma</taxon>
    </lineage>
</organism>
<name>A0ACA9Y360_9ASCO</name>
<dbReference type="EMBL" id="CALSDN010000002">
    <property type="protein sequence ID" value="CAH6719406.1"/>
    <property type="molecule type" value="Genomic_DNA"/>
</dbReference>
<protein>
    <submittedName>
        <fullName evidence="1">Uncharacterized protein</fullName>
    </submittedName>
</protein>
<keyword evidence="2" id="KW-1185">Reference proteome</keyword>
<evidence type="ECO:0000313" key="2">
    <source>
        <dbReference type="Proteomes" id="UP001152531"/>
    </source>
</evidence>
<dbReference type="Proteomes" id="UP001152531">
    <property type="component" value="Unassembled WGS sequence"/>
</dbReference>
<gene>
    <name evidence="1" type="ORF">CLIB1444_02S07866</name>
</gene>
<comment type="caution">
    <text evidence="1">The sequence shown here is derived from an EMBL/GenBank/DDBJ whole genome shotgun (WGS) entry which is preliminary data.</text>
</comment>
<sequence>MDKLKKLSKYQEDEIFGFPEDEIGSMLSPKINPSFSHSPQTTNKPKSPILKSRASSHPLKRSPQQKTIRSKSQYHSLSPPTDLPKQVQVNHHNIDEIEEESDLEIEGDFTGKINRRYESSEDERTSEEEYFLKDISQNFKDKENFEDGFDDFETIKFDTLKLDDYKTIKPKPMKDVRKFKSSVNLNSRVISKLDRIPSFYNKKLSNMIEQEQNYQITKDQLLAQYKEIDKQHQRTKKLLSRSMSSNAIHDIKSSKDYQDKIKSRKKKEMKTIKTTEIPQTPNMKFNSNLRIWEGNNGDLKKFERPSTIKLSDYKLIKPSGMVFDSENMKWVNDPNSNQNDDDDILKIPDLQETQVKFDDVLEIGKSKVSRWLLEEDRLKRKISEWGNRGDYSTDYFWDIRKLVMES</sequence>
<reference evidence="1" key="1">
    <citation type="submission" date="2022-06" db="EMBL/GenBank/DDBJ databases">
        <authorList>
            <person name="Legras J.-L."/>
            <person name="Devillers H."/>
            <person name="Grondin C."/>
        </authorList>
    </citation>
    <scope>NUCLEOTIDE SEQUENCE</scope>
    <source>
        <strain evidence="1">CLIB 1444</strain>
    </source>
</reference>